<feature type="non-terminal residue" evidence="1">
    <location>
        <position position="1"/>
    </location>
</feature>
<dbReference type="EMBL" id="REGN01004627">
    <property type="protein sequence ID" value="RNA16787.1"/>
    <property type="molecule type" value="Genomic_DNA"/>
</dbReference>
<dbReference type="AlphaFoldDB" id="A0A3M7QZJ9"/>
<keyword evidence="2" id="KW-1185">Reference proteome</keyword>
<dbReference type="Proteomes" id="UP000276133">
    <property type="component" value="Unassembled WGS sequence"/>
</dbReference>
<gene>
    <name evidence="1" type="ORF">BpHYR1_010481</name>
</gene>
<evidence type="ECO:0000313" key="1">
    <source>
        <dbReference type="EMBL" id="RNA16787.1"/>
    </source>
</evidence>
<organism evidence="1 2">
    <name type="scientific">Brachionus plicatilis</name>
    <name type="common">Marine rotifer</name>
    <name type="synonym">Brachionus muelleri</name>
    <dbReference type="NCBI Taxonomy" id="10195"/>
    <lineage>
        <taxon>Eukaryota</taxon>
        <taxon>Metazoa</taxon>
        <taxon>Spiralia</taxon>
        <taxon>Gnathifera</taxon>
        <taxon>Rotifera</taxon>
        <taxon>Eurotatoria</taxon>
        <taxon>Monogononta</taxon>
        <taxon>Pseudotrocha</taxon>
        <taxon>Ploima</taxon>
        <taxon>Brachionidae</taxon>
        <taxon>Brachionus</taxon>
    </lineage>
</organism>
<comment type="caution">
    <text evidence="1">The sequence shown here is derived from an EMBL/GenBank/DDBJ whole genome shotgun (WGS) entry which is preliminary data.</text>
</comment>
<protein>
    <submittedName>
        <fullName evidence="1">Uncharacterized protein</fullName>
    </submittedName>
</protein>
<reference evidence="1 2" key="1">
    <citation type="journal article" date="2018" name="Sci. Rep.">
        <title>Genomic signatures of local adaptation to the degree of environmental predictability in rotifers.</title>
        <authorList>
            <person name="Franch-Gras L."/>
            <person name="Hahn C."/>
            <person name="Garcia-Roger E.M."/>
            <person name="Carmona M.J."/>
            <person name="Serra M."/>
            <person name="Gomez A."/>
        </authorList>
    </citation>
    <scope>NUCLEOTIDE SEQUENCE [LARGE SCALE GENOMIC DNA]</scope>
    <source>
        <strain evidence="1">HYR1</strain>
    </source>
</reference>
<name>A0A3M7QZJ9_BRAPC</name>
<sequence>FVSKDFNQPKNNTIGPSKTGLHLVLATSTTLTGTQRIVLFIKSIIHFPTGVHRVKKFPSHPQSELFIKLVNHLDHTQLVRRPCIRKVPLLFGVNVREWYAVVVVYGVADVQIDHFGLGHILRRLYSKPQR</sequence>
<evidence type="ECO:0000313" key="2">
    <source>
        <dbReference type="Proteomes" id="UP000276133"/>
    </source>
</evidence>
<proteinExistence type="predicted"/>
<accession>A0A3M7QZJ9</accession>